<feature type="transmembrane region" description="Helical" evidence="2">
    <location>
        <begin position="454"/>
        <end position="476"/>
    </location>
</feature>
<evidence type="ECO:0000313" key="4">
    <source>
        <dbReference type="Proteomes" id="UP001592528"/>
    </source>
</evidence>
<protein>
    <submittedName>
        <fullName evidence="3">Regulator</fullName>
    </submittedName>
</protein>
<feature type="transmembrane region" description="Helical" evidence="2">
    <location>
        <begin position="336"/>
        <end position="356"/>
    </location>
</feature>
<evidence type="ECO:0000313" key="3">
    <source>
        <dbReference type="EMBL" id="MFC1406430.1"/>
    </source>
</evidence>
<dbReference type="PANTHER" id="PTHR31610">
    <property type="entry name" value="SLR0360 PROTEIN"/>
    <property type="match status" value="1"/>
</dbReference>
<feature type="transmembrane region" description="Helical" evidence="2">
    <location>
        <begin position="30"/>
        <end position="53"/>
    </location>
</feature>
<keyword evidence="2" id="KW-0812">Transmembrane</keyword>
<accession>A0ABV6UY88</accession>
<feature type="transmembrane region" description="Helical" evidence="2">
    <location>
        <begin position="483"/>
        <end position="502"/>
    </location>
</feature>
<feature type="transmembrane region" description="Helical" evidence="2">
    <location>
        <begin position="251"/>
        <end position="274"/>
    </location>
</feature>
<feature type="transmembrane region" description="Helical" evidence="2">
    <location>
        <begin position="59"/>
        <end position="82"/>
    </location>
</feature>
<dbReference type="PANTHER" id="PTHR31610:SF0">
    <property type="entry name" value="SLC26A_SULP TRANSPORTER DOMAIN-CONTAINING PROTEIN"/>
    <property type="match status" value="1"/>
</dbReference>
<feature type="compositionally biased region" description="Low complexity" evidence="1">
    <location>
        <begin position="553"/>
        <end position="564"/>
    </location>
</feature>
<feature type="transmembrane region" description="Helical" evidence="2">
    <location>
        <begin position="160"/>
        <end position="180"/>
    </location>
</feature>
<proteinExistence type="predicted"/>
<gene>
    <name evidence="3" type="ORF">ACEZDJ_34550</name>
</gene>
<evidence type="ECO:0000256" key="2">
    <source>
        <dbReference type="SAM" id="Phobius"/>
    </source>
</evidence>
<organism evidence="3 4">
    <name type="scientific">Streptacidiphilus cavernicola</name>
    <dbReference type="NCBI Taxonomy" id="3342716"/>
    <lineage>
        <taxon>Bacteria</taxon>
        <taxon>Bacillati</taxon>
        <taxon>Actinomycetota</taxon>
        <taxon>Actinomycetes</taxon>
        <taxon>Kitasatosporales</taxon>
        <taxon>Streptomycetaceae</taxon>
        <taxon>Streptacidiphilus</taxon>
    </lineage>
</organism>
<name>A0ABV6UY88_9ACTN</name>
<feature type="transmembrane region" description="Helical" evidence="2">
    <location>
        <begin position="362"/>
        <end position="381"/>
    </location>
</feature>
<keyword evidence="4" id="KW-1185">Reference proteome</keyword>
<comment type="caution">
    <text evidence="3">The sequence shown here is derived from an EMBL/GenBank/DDBJ whole genome shotgun (WGS) entry which is preliminary data.</text>
</comment>
<feature type="transmembrane region" description="Helical" evidence="2">
    <location>
        <begin position="103"/>
        <end position="121"/>
    </location>
</feature>
<dbReference type="RefSeq" id="WP_030260937.1">
    <property type="nucleotide sequence ID" value="NZ_JBHEZZ010000029.1"/>
</dbReference>
<sequence length="564" mass="58797">MSTLTPAPASASAADPPPALRWWVPGDTNAFFGLGFNVLVNVLVLTGLVIGVVNIPSHSVYHTILPALGVELLIGNVYYTYLARRLARRENRTDVAAMPYGPSVPHMFIVTFVIMLPTYLATKDPIRAWEAGLAWAFVIGVIVVIGAFVGPYIRRWTPRAALLGTLAGISVAFISMRPAGQMWEQAWIALPVLMIILIGFFTNLRLPGNMPVGLAALLVGTAIGWAGGFMHTADVSLAAKDIAVGLPTFQFHLLFTGISHIGPLLSTAIPLGIYNFTEGMTNVESASVAGDNYNLRSVLLADGTGAIVGAALGSPFPPAVYIGHPGWKAAGGRTSYSMASGIVIAVLCFTGMFGLLGAVLPLPAIVPILLYIGLLIGAQAFQAVPRAHAAAVMIAIIPNVASWAQGQMADVLSAVGYQSVDFSAHGVLVPPTATTPGSVPESALVNSGVIYKGLMVLGDGAVLAGLILGAIVVFLIDREFDKAAIYCAAGAVLSFVGLIHGAKVGWNVDGQVALGYLFAAVVCLLFHFRKVPPREPGPDEALLAEEGSMTAGPEPAAVEPEPAV</sequence>
<feature type="transmembrane region" description="Helical" evidence="2">
    <location>
        <begin position="508"/>
        <end position="528"/>
    </location>
</feature>
<evidence type="ECO:0000256" key="1">
    <source>
        <dbReference type="SAM" id="MobiDB-lite"/>
    </source>
</evidence>
<feature type="transmembrane region" description="Helical" evidence="2">
    <location>
        <begin position="211"/>
        <end position="231"/>
    </location>
</feature>
<feature type="transmembrane region" description="Helical" evidence="2">
    <location>
        <begin position="133"/>
        <end position="153"/>
    </location>
</feature>
<keyword evidence="2" id="KW-0472">Membrane</keyword>
<keyword evidence="2" id="KW-1133">Transmembrane helix</keyword>
<reference evidence="3 4" key="1">
    <citation type="submission" date="2024-09" db="EMBL/GenBank/DDBJ databases">
        <authorList>
            <person name="Lee S.D."/>
        </authorList>
    </citation>
    <scope>NUCLEOTIDE SEQUENCE [LARGE SCALE GENOMIC DNA]</scope>
    <source>
        <strain evidence="3 4">N1-5</strain>
    </source>
</reference>
<feature type="transmembrane region" description="Helical" evidence="2">
    <location>
        <begin position="186"/>
        <end position="204"/>
    </location>
</feature>
<feature type="region of interest" description="Disordered" evidence="1">
    <location>
        <begin position="535"/>
        <end position="564"/>
    </location>
</feature>
<dbReference type="Proteomes" id="UP001592528">
    <property type="component" value="Unassembled WGS sequence"/>
</dbReference>
<dbReference type="EMBL" id="JBHEZZ010000029">
    <property type="protein sequence ID" value="MFC1406430.1"/>
    <property type="molecule type" value="Genomic_DNA"/>
</dbReference>